<dbReference type="InterPro" id="IPR010872">
    <property type="entry name" value="MDMPI_C-term_domain"/>
</dbReference>
<evidence type="ECO:0000313" key="3">
    <source>
        <dbReference type="EMBL" id="AIJ21490.1"/>
    </source>
</evidence>
<dbReference type="STRING" id="1068978.AMETH_1398"/>
<dbReference type="PATRIC" id="fig|1068978.7.peg.1476"/>
<dbReference type="eggNOG" id="COG3550">
    <property type="taxonomic scope" value="Bacteria"/>
</dbReference>
<feature type="domain" description="Mycothiol-dependent maleylpyruvate isomerase metal-binding" evidence="2">
    <location>
        <begin position="16"/>
        <end position="134"/>
    </location>
</feature>
<dbReference type="GO" id="GO:0005886">
    <property type="term" value="C:plasma membrane"/>
    <property type="evidence" value="ECO:0007669"/>
    <property type="project" value="TreeGrafter"/>
</dbReference>
<dbReference type="GO" id="GO:0046872">
    <property type="term" value="F:metal ion binding"/>
    <property type="evidence" value="ECO:0007669"/>
    <property type="project" value="InterPro"/>
</dbReference>
<dbReference type="EMBL" id="CP009110">
    <property type="protein sequence ID" value="AIJ21490.1"/>
    <property type="molecule type" value="Genomic_DNA"/>
</dbReference>
<dbReference type="Pfam" id="PF11716">
    <property type="entry name" value="MDMPI_N"/>
    <property type="match status" value="1"/>
</dbReference>
<dbReference type="HOGENOM" id="CLU_070584_1_0_11"/>
<evidence type="ECO:0008006" key="5">
    <source>
        <dbReference type="Google" id="ProtNLM"/>
    </source>
</evidence>
<evidence type="ECO:0000259" key="1">
    <source>
        <dbReference type="Pfam" id="PF07398"/>
    </source>
</evidence>
<dbReference type="Proteomes" id="UP000062973">
    <property type="component" value="Chromosome"/>
</dbReference>
<evidence type="ECO:0000313" key="4">
    <source>
        <dbReference type="Proteomes" id="UP000062973"/>
    </source>
</evidence>
<dbReference type="InterPro" id="IPR024344">
    <property type="entry name" value="MDMPI_metal-binding"/>
</dbReference>
<dbReference type="NCBIfam" id="TIGR03083">
    <property type="entry name" value="maleylpyruvate isomerase family mycothiol-dependent enzyme"/>
    <property type="match status" value="1"/>
</dbReference>
<dbReference type="AlphaFoldDB" id="A0A076MRL9"/>
<dbReference type="KEGG" id="amq:AMETH_1398"/>
<dbReference type="PANTHER" id="PTHR40758">
    <property type="entry name" value="CONSERVED PROTEIN"/>
    <property type="match status" value="1"/>
</dbReference>
<dbReference type="PANTHER" id="PTHR40758:SF1">
    <property type="entry name" value="CONSERVED PROTEIN"/>
    <property type="match status" value="1"/>
</dbReference>
<dbReference type="SUPFAM" id="SSF109854">
    <property type="entry name" value="DinB/YfiT-like putative metalloenzymes"/>
    <property type="match status" value="1"/>
</dbReference>
<evidence type="ECO:0000259" key="2">
    <source>
        <dbReference type="Pfam" id="PF11716"/>
    </source>
</evidence>
<sequence>MGPASFPGMEKPGYLTALRRDGGRLAEAVRDLRAAVPACPGWDVAELVWHTGEVHWFWRQIASGAVPGPDDYREPPRPADDELVTWFAEGVDALAGALAALDPAEPRWTWAERKDAGFIQRRIAQETAVHCWDALSAAGRDEPVERELAVDGIDEFLRFFLPDAPPAGFRADVHLHATDGPGEWLVRPSGANWSVTGEHRKATAAVRGTASDLLLLLWRRKGPEEVEVLGDAGPLEEFVDVSQLN</sequence>
<protein>
    <recommendedName>
        <fullName evidence="5">Maleylpyruvate isomerase family mycothiol-dependent enzyme</fullName>
    </recommendedName>
</protein>
<dbReference type="InterPro" id="IPR017517">
    <property type="entry name" value="Maleyloyr_isom"/>
</dbReference>
<dbReference type="Pfam" id="PF07398">
    <property type="entry name" value="MDMPI_C"/>
    <property type="match status" value="1"/>
</dbReference>
<reference evidence="3 4" key="1">
    <citation type="submission" date="2014-07" db="EMBL/GenBank/DDBJ databases">
        <title>Whole Genome Sequence of the Amycolatopsis methanolica 239.</title>
        <authorList>
            <person name="Tang B."/>
        </authorList>
    </citation>
    <scope>NUCLEOTIDE SEQUENCE [LARGE SCALE GENOMIC DNA]</scope>
    <source>
        <strain evidence="3 4">239</strain>
    </source>
</reference>
<name>A0A076MRL9_AMYME</name>
<keyword evidence="4" id="KW-1185">Reference proteome</keyword>
<dbReference type="InterPro" id="IPR034660">
    <property type="entry name" value="DinB/YfiT-like"/>
</dbReference>
<gene>
    <name evidence="3" type="ORF">AMETH_1398</name>
</gene>
<accession>A0A076MRL9</accession>
<proteinExistence type="predicted"/>
<feature type="domain" description="MDMPI C-terminal" evidence="1">
    <location>
        <begin position="147"/>
        <end position="235"/>
    </location>
</feature>
<organism evidence="3 4">
    <name type="scientific">Amycolatopsis methanolica 239</name>
    <dbReference type="NCBI Taxonomy" id="1068978"/>
    <lineage>
        <taxon>Bacteria</taxon>
        <taxon>Bacillati</taxon>
        <taxon>Actinomycetota</taxon>
        <taxon>Actinomycetes</taxon>
        <taxon>Pseudonocardiales</taxon>
        <taxon>Pseudonocardiaceae</taxon>
        <taxon>Amycolatopsis</taxon>
        <taxon>Amycolatopsis methanolica group</taxon>
    </lineage>
</organism>